<dbReference type="AlphaFoldDB" id="A0A329UQE3"/>
<feature type="transmembrane region" description="Helical" evidence="1">
    <location>
        <begin position="7"/>
        <end position="24"/>
    </location>
</feature>
<sequence length="91" mass="10316">MKKAWKIGISTIAGIVGACVLIRIHNAEVRKVYCERYGKGYDEGYALGLYQGKLMGANDLYMNAHNGSEYFNNYMIEARKEFVEANTKLNK</sequence>
<dbReference type="RefSeq" id="WP_112143255.1">
    <property type="nucleotide sequence ID" value="NZ_PRLC01000001.1"/>
</dbReference>
<evidence type="ECO:0000313" key="2">
    <source>
        <dbReference type="EMBL" id="RAW63511.1"/>
    </source>
</evidence>
<keyword evidence="1" id="KW-0812">Transmembrane</keyword>
<dbReference type="EMBL" id="PRLC01000001">
    <property type="protein sequence ID" value="RAW63511.1"/>
    <property type="molecule type" value="Genomic_DNA"/>
</dbReference>
<dbReference type="Proteomes" id="UP000250429">
    <property type="component" value="Unassembled WGS sequence"/>
</dbReference>
<comment type="caution">
    <text evidence="2">The sequence shown here is derived from an EMBL/GenBank/DDBJ whole genome shotgun (WGS) entry which is preliminary data.</text>
</comment>
<evidence type="ECO:0008006" key="4">
    <source>
        <dbReference type="Google" id="ProtNLM"/>
    </source>
</evidence>
<keyword evidence="1" id="KW-1133">Transmembrane helix</keyword>
<gene>
    <name evidence="2" type="ORF">C4N23_00395</name>
</gene>
<protein>
    <recommendedName>
        <fullName evidence="4">Lipoprotein</fullName>
    </recommendedName>
</protein>
<accession>A0A329UQE3</accession>
<evidence type="ECO:0000256" key="1">
    <source>
        <dbReference type="SAM" id="Phobius"/>
    </source>
</evidence>
<keyword evidence="3" id="KW-1185">Reference proteome</keyword>
<proteinExistence type="predicted"/>
<evidence type="ECO:0000313" key="3">
    <source>
        <dbReference type="Proteomes" id="UP000250429"/>
    </source>
</evidence>
<name>A0A329UQE3_9FIRM</name>
<dbReference type="PROSITE" id="PS51257">
    <property type="entry name" value="PROKAR_LIPOPROTEIN"/>
    <property type="match status" value="1"/>
</dbReference>
<keyword evidence="1" id="KW-0472">Membrane</keyword>
<reference evidence="2 3" key="1">
    <citation type="submission" date="2018-02" db="EMBL/GenBank/DDBJ databases">
        <title>Complete genome sequencing of Faecalibacterium prausnitzii strains isolated from the human gut.</title>
        <authorList>
            <person name="Fitzgerald B.C."/>
            <person name="Shkoporov A.N."/>
            <person name="Ross P.R."/>
            <person name="Hill C."/>
        </authorList>
    </citation>
    <scope>NUCLEOTIDE SEQUENCE [LARGE SCALE GENOMIC DNA]</scope>
    <source>
        <strain evidence="2 3">APC922/41-1</strain>
    </source>
</reference>
<organism evidence="2 3">
    <name type="scientific">Faecalibacterium hattorii</name>
    <dbReference type="NCBI Taxonomy" id="2935520"/>
    <lineage>
        <taxon>Bacteria</taxon>
        <taxon>Bacillati</taxon>
        <taxon>Bacillota</taxon>
        <taxon>Clostridia</taxon>
        <taxon>Eubacteriales</taxon>
        <taxon>Oscillospiraceae</taxon>
        <taxon>Faecalibacterium</taxon>
    </lineage>
</organism>